<dbReference type="SUPFAM" id="SSF52172">
    <property type="entry name" value="CheY-like"/>
    <property type="match status" value="1"/>
</dbReference>
<organism evidence="6 7">
    <name type="scientific">Mumia zhuanghuii</name>
    <dbReference type="NCBI Taxonomy" id="2585211"/>
    <lineage>
        <taxon>Bacteria</taxon>
        <taxon>Bacillati</taxon>
        <taxon>Actinomycetota</taxon>
        <taxon>Actinomycetes</taxon>
        <taxon>Propionibacteriales</taxon>
        <taxon>Nocardioidaceae</taxon>
        <taxon>Mumia</taxon>
    </lineage>
</organism>
<evidence type="ECO:0000256" key="3">
    <source>
        <dbReference type="ARBA" id="ARBA00023163"/>
    </source>
</evidence>
<name>A0A5Q6RJE4_9ACTN</name>
<dbReference type="GO" id="GO:0003677">
    <property type="term" value="F:DNA binding"/>
    <property type="evidence" value="ECO:0007669"/>
    <property type="project" value="UniProtKB-KW"/>
</dbReference>
<evidence type="ECO:0000256" key="4">
    <source>
        <dbReference type="PROSITE-ProRule" id="PRU00169"/>
    </source>
</evidence>
<dbReference type="GO" id="GO:0006355">
    <property type="term" value="P:regulation of DNA-templated transcription"/>
    <property type="evidence" value="ECO:0007669"/>
    <property type="project" value="InterPro"/>
</dbReference>
<evidence type="ECO:0000313" key="7">
    <source>
        <dbReference type="Proteomes" id="UP000307768"/>
    </source>
</evidence>
<protein>
    <submittedName>
        <fullName evidence="6">Response regulator transcription factor</fullName>
    </submittedName>
</protein>
<keyword evidence="2" id="KW-0238">DNA-binding</keyword>
<dbReference type="PROSITE" id="PS50110">
    <property type="entry name" value="RESPONSE_REGULATORY"/>
    <property type="match status" value="1"/>
</dbReference>
<evidence type="ECO:0000259" key="5">
    <source>
        <dbReference type="PROSITE" id="PS50110"/>
    </source>
</evidence>
<dbReference type="Gene3D" id="3.40.50.2300">
    <property type="match status" value="1"/>
</dbReference>
<comment type="caution">
    <text evidence="6">The sequence shown here is derived from an EMBL/GenBank/DDBJ whole genome shotgun (WGS) entry which is preliminary data.</text>
</comment>
<dbReference type="InterPro" id="IPR001789">
    <property type="entry name" value="Sig_transdc_resp-reg_receiver"/>
</dbReference>
<dbReference type="AlphaFoldDB" id="A0A5Q6RJE4"/>
<keyword evidence="1" id="KW-0805">Transcription regulation</keyword>
<dbReference type="PANTHER" id="PTHR43214:SF24">
    <property type="entry name" value="TRANSCRIPTIONAL REGULATORY PROTEIN NARL-RELATED"/>
    <property type="match status" value="1"/>
</dbReference>
<dbReference type="PANTHER" id="PTHR43214">
    <property type="entry name" value="TWO-COMPONENT RESPONSE REGULATOR"/>
    <property type="match status" value="1"/>
</dbReference>
<dbReference type="SUPFAM" id="SSF46894">
    <property type="entry name" value="C-terminal effector domain of the bipartite response regulators"/>
    <property type="match status" value="1"/>
</dbReference>
<dbReference type="EMBL" id="VDFQ02000007">
    <property type="protein sequence ID" value="KAA1418204.1"/>
    <property type="molecule type" value="Genomic_DNA"/>
</dbReference>
<dbReference type="Proteomes" id="UP000307768">
    <property type="component" value="Unassembled WGS sequence"/>
</dbReference>
<evidence type="ECO:0000256" key="2">
    <source>
        <dbReference type="ARBA" id="ARBA00023125"/>
    </source>
</evidence>
<accession>A0A5Q6RJE4</accession>
<evidence type="ECO:0000256" key="1">
    <source>
        <dbReference type="ARBA" id="ARBA00023015"/>
    </source>
</evidence>
<proteinExistence type="predicted"/>
<dbReference type="InterPro" id="IPR039420">
    <property type="entry name" value="WalR-like"/>
</dbReference>
<sequence>MTERPVPDVVVPLPRVAVIDDSTVIRGGFATVHPGLDVVATYASVEEFEAMPVDCDVVVLDLLLRGPQGVASSTKQGRAAIRAVRDLGHPVCLYTDERRAIVLALCLRAGANGVVHKSDPPQVAVQAVDDIRHGQVAITQSLVGLTEILDRRGASLDLSPRQRQVISARARGRHWGDIATTLFITEDTAREHYRAACTKLRVYLQHASPGDIERAVGAAPGDVLDEE</sequence>
<keyword evidence="3" id="KW-0804">Transcription</keyword>
<dbReference type="InterPro" id="IPR011006">
    <property type="entry name" value="CheY-like_superfamily"/>
</dbReference>
<dbReference type="OrthoDB" id="3476822at2"/>
<feature type="modified residue" description="4-aspartylphosphate" evidence="4">
    <location>
        <position position="61"/>
    </location>
</feature>
<gene>
    <name evidence="6" type="ORF">FE697_020445</name>
</gene>
<dbReference type="GO" id="GO:0000160">
    <property type="term" value="P:phosphorelay signal transduction system"/>
    <property type="evidence" value="ECO:0007669"/>
    <property type="project" value="InterPro"/>
</dbReference>
<evidence type="ECO:0000313" key="6">
    <source>
        <dbReference type="EMBL" id="KAA1418204.1"/>
    </source>
</evidence>
<feature type="domain" description="Response regulatory" evidence="5">
    <location>
        <begin position="15"/>
        <end position="132"/>
    </location>
</feature>
<keyword evidence="4" id="KW-0597">Phosphoprotein</keyword>
<dbReference type="RefSeq" id="WP_149771493.1">
    <property type="nucleotide sequence ID" value="NZ_VDFQ02000007.1"/>
</dbReference>
<dbReference type="SMART" id="SM00448">
    <property type="entry name" value="REC"/>
    <property type="match status" value="1"/>
</dbReference>
<reference evidence="6 7" key="1">
    <citation type="submission" date="2019-09" db="EMBL/GenBank/DDBJ databases">
        <title>Mumia zhuanghuii sp. nov. isolated from the intestinal contents of plateau pika (Ochotona curzoniae) in the Qinghai-Tibet plateau of China.</title>
        <authorList>
            <person name="Tian Z."/>
        </authorList>
    </citation>
    <scope>NUCLEOTIDE SEQUENCE [LARGE SCALE GENOMIC DNA]</scope>
    <source>
        <strain evidence="7">350</strain>
    </source>
</reference>
<dbReference type="InterPro" id="IPR016032">
    <property type="entry name" value="Sig_transdc_resp-reg_C-effctor"/>
</dbReference>